<evidence type="ECO:0000313" key="5">
    <source>
        <dbReference type="Proteomes" id="UP000325785"/>
    </source>
</evidence>
<evidence type="ECO:0000313" key="2">
    <source>
        <dbReference type="EMBL" id="KRS15787.1"/>
    </source>
</evidence>
<feature type="transmembrane region" description="Helical" evidence="1">
    <location>
        <begin position="182"/>
        <end position="203"/>
    </location>
</feature>
<keyword evidence="1" id="KW-0812">Transmembrane</keyword>
<feature type="transmembrane region" description="Helical" evidence="1">
    <location>
        <begin position="264"/>
        <end position="289"/>
    </location>
</feature>
<organism evidence="2 4">
    <name type="scientific">Roseovarius indicus</name>
    <dbReference type="NCBI Taxonomy" id="540747"/>
    <lineage>
        <taxon>Bacteria</taxon>
        <taxon>Pseudomonadati</taxon>
        <taxon>Pseudomonadota</taxon>
        <taxon>Alphaproteobacteria</taxon>
        <taxon>Rhodobacterales</taxon>
        <taxon>Roseobacteraceae</taxon>
        <taxon>Roseovarius</taxon>
    </lineage>
</organism>
<dbReference type="InterPro" id="IPR017516">
    <property type="entry name" value="AbrB_dup"/>
</dbReference>
<evidence type="ECO:0000313" key="4">
    <source>
        <dbReference type="Proteomes" id="UP000051401"/>
    </source>
</evidence>
<dbReference type="PANTHER" id="PTHR38457">
    <property type="entry name" value="REGULATOR ABRB-RELATED"/>
    <property type="match status" value="1"/>
</dbReference>
<reference evidence="2 4" key="1">
    <citation type="submission" date="2015-04" db="EMBL/GenBank/DDBJ databases">
        <title>The draft genome sequence of Roseovarius indicus B108T.</title>
        <authorList>
            <person name="Li G."/>
            <person name="Lai Q."/>
            <person name="Shao Z."/>
            <person name="Yan P."/>
        </authorList>
    </citation>
    <scope>NUCLEOTIDE SEQUENCE [LARGE SCALE GENOMIC DNA]</scope>
    <source>
        <strain evidence="2 4">B108</strain>
    </source>
</reference>
<dbReference type="STRING" id="540747.SAMN04488031_106100"/>
<dbReference type="AlphaFoldDB" id="A0A0T5P3T7"/>
<keyword evidence="1" id="KW-0472">Membrane</keyword>
<reference evidence="3 5" key="2">
    <citation type="submission" date="2018-08" db="EMBL/GenBank/DDBJ databases">
        <title>Genetic Globetrotter - A new plasmid hitch-hiking vast phylogenetic and geographic distances.</title>
        <authorList>
            <person name="Vollmers J."/>
            <person name="Petersen J."/>
        </authorList>
    </citation>
    <scope>NUCLEOTIDE SEQUENCE [LARGE SCALE GENOMIC DNA]</scope>
    <source>
        <strain evidence="3 5">DSM 26383</strain>
    </source>
</reference>
<feature type="transmembrane region" description="Helical" evidence="1">
    <location>
        <begin position="66"/>
        <end position="85"/>
    </location>
</feature>
<evidence type="ECO:0000256" key="1">
    <source>
        <dbReference type="SAM" id="Phobius"/>
    </source>
</evidence>
<feature type="transmembrane region" description="Helical" evidence="1">
    <location>
        <begin position="320"/>
        <end position="345"/>
    </location>
</feature>
<keyword evidence="4" id="KW-1185">Reference proteome</keyword>
<evidence type="ECO:0000313" key="3">
    <source>
        <dbReference type="EMBL" id="QEW25213.1"/>
    </source>
</evidence>
<dbReference type="GO" id="GO:0016020">
    <property type="term" value="C:membrane"/>
    <property type="evidence" value="ECO:0007669"/>
    <property type="project" value="InterPro"/>
</dbReference>
<dbReference type="OrthoDB" id="7157734at2"/>
<dbReference type="InterPro" id="IPR007820">
    <property type="entry name" value="AbrB_fam"/>
</dbReference>
<feature type="transmembrane region" description="Helical" evidence="1">
    <location>
        <begin position="239"/>
        <end position="257"/>
    </location>
</feature>
<dbReference type="PIRSF" id="PIRSF038991">
    <property type="entry name" value="Protein_AbrB"/>
    <property type="match status" value="1"/>
</dbReference>
<gene>
    <name evidence="3" type="ORF">RIdsm_00998</name>
    <name evidence="2" type="ORF">XM52_22295</name>
</gene>
<feature type="transmembrane region" description="Helical" evidence="1">
    <location>
        <begin position="91"/>
        <end position="109"/>
    </location>
</feature>
<dbReference type="GO" id="GO:0010468">
    <property type="term" value="P:regulation of gene expression"/>
    <property type="evidence" value="ECO:0007669"/>
    <property type="project" value="InterPro"/>
</dbReference>
<dbReference type="KEGG" id="rid:RIdsm_00998"/>
<dbReference type="PATRIC" id="fig|540747.5.peg.2239"/>
<keyword evidence="1" id="KW-1133">Transmembrane helix</keyword>
<protein>
    <submittedName>
        <fullName evidence="3">Membrane protein AbrB duplication</fullName>
    </submittedName>
</protein>
<feature type="transmembrane region" description="Helical" evidence="1">
    <location>
        <begin position="36"/>
        <end position="54"/>
    </location>
</feature>
<feature type="transmembrane region" description="Helical" evidence="1">
    <location>
        <begin position="212"/>
        <end position="233"/>
    </location>
</feature>
<dbReference type="PANTHER" id="PTHR38457:SF1">
    <property type="entry name" value="REGULATOR ABRB-RELATED"/>
    <property type="match status" value="1"/>
</dbReference>
<dbReference type="EMBL" id="CP031598">
    <property type="protein sequence ID" value="QEW25213.1"/>
    <property type="molecule type" value="Genomic_DNA"/>
</dbReference>
<dbReference type="Pfam" id="PF05145">
    <property type="entry name" value="AbrB"/>
    <property type="match status" value="1"/>
</dbReference>
<feature type="transmembrane region" description="Helical" evidence="1">
    <location>
        <begin position="152"/>
        <end position="170"/>
    </location>
</feature>
<dbReference type="Proteomes" id="UP000051401">
    <property type="component" value="Unassembled WGS sequence"/>
</dbReference>
<dbReference type="Proteomes" id="UP000325785">
    <property type="component" value="Chromosome"/>
</dbReference>
<accession>A0A0T5P3T7</accession>
<dbReference type="RefSeq" id="WP_057819722.1">
    <property type="nucleotide sequence ID" value="NZ_CP031598.1"/>
</dbReference>
<dbReference type="NCBIfam" id="TIGR03082">
    <property type="entry name" value="Gneg_AbrB_dup"/>
    <property type="match status" value="1"/>
</dbReference>
<proteinExistence type="predicted"/>
<sequence>MIANRFGKSGARGLVLVLLCVLGAEVATLQGVPMAWMIGPMLVSTVFAVSGWHVPLPRQTRITGQSIVATAVGLQLTWAGVVAVSDLVVEILIVALGSGFLAIGLAPLLHRLSRVDRASSFFACVPCGPAEMAELAEKGGGNGPLVGLVQGLRIAMVVLIVPSALRLAGVPLVEDSRIAGDLFAFGVLTVPALCLALLTALAFKRLGMVSPFFLGPLALASILAVMVEGPVAWPRGLTYAGQFLLGVSLGLSFNRDLLRLAPRFVAASALTTLLTILGCTALALCIASIDGLPFATLTLAAAPGSVTEMSLTANVMGLDVAMVTGFHIVRLFILMPLAPLALILVSKSAAHAGSNE</sequence>
<name>A0A0T5P3T7_9RHOB</name>
<dbReference type="EMBL" id="LAXI01000019">
    <property type="protein sequence ID" value="KRS15787.1"/>
    <property type="molecule type" value="Genomic_DNA"/>
</dbReference>